<feature type="region of interest" description="Disordered" evidence="1">
    <location>
        <begin position="1"/>
        <end position="41"/>
    </location>
</feature>
<comment type="caution">
    <text evidence="2">The sequence shown here is derived from an EMBL/GenBank/DDBJ whole genome shotgun (WGS) entry which is preliminary data.</text>
</comment>
<name>A0A426XCT5_ENSVE</name>
<gene>
    <name evidence="2" type="ORF">B296_00015117</name>
</gene>
<evidence type="ECO:0000256" key="1">
    <source>
        <dbReference type="SAM" id="MobiDB-lite"/>
    </source>
</evidence>
<accession>A0A426XCT5</accession>
<proteinExistence type="predicted"/>
<protein>
    <submittedName>
        <fullName evidence="2">Uncharacterized protein</fullName>
    </submittedName>
</protein>
<evidence type="ECO:0000313" key="2">
    <source>
        <dbReference type="EMBL" id="RRT37285.1"/>
    </source>
</evidence>
<dbReference type="EMBL" id="AMZH03022479">
    <property type="protein sequence ID" value="RRT37285.1"/>
    <property type="molecule type" value="Genomic_DNA"/>
</dbReference>
<reference evidence="2 3" key="1">
    <citation type="journal article" date="2014" name="Agronomy (Basel)">
        <title>A Draft Genome Sequence for Ensete ventricosum, the Drought-Tolerant Tree Against Hunger.</title>
        <authorList>
            <person name="Harrison J."/>
            <person name="Moore K.A."/>
            <person name="Paszkiewicz K."/>
            <person name="Jones T."/>
            <person name="Grant M."/>
            <person name="Ambacheew D."/>
            <person name="Muzemil S."/>
            <person name="Studholme D.J."/>
        </authorList>
    </citation>
    <scope>NUCLEOTIDE SEQUENCE [LARGE SCALE GENOMIC DNA]</scope>
</reference>
<dbReference type="AlphaFoldDB" id="A0A426XCT5"/>
<evidence type="ECO:0000313" key="3">
    <source>
        <dbReference type="Proteomes" id="UP000287651"/>
    </source>
</evidence>
<dbReference type="Proteomes" id="UP000287651">
    <property type="component" value="Unassembled WGS sequence"/>
</dbReference>
<organism evidence="2 3">
    <name type="scientific">Ensete ventricosum</name>
    <name type="common">Abyssinian banana</name>
    <name type="synonym">Musa ensete</name>
    <dbReference type="NCBI Taxonomy" id="4639"/>
    <lineage>
        <taxon>Eukaryota</taxon>
        <taxon>Viridiplantae</taxon>
        <taxon>Streptophyta</taxon>
        <taxon>Embryophyta</taxon>
        <taxon>Tracheophyta</taxon>
        <taxon>Spermatophyta</taxon>
        <taxon>Magnoliopsida</taxon>
        <taxon>Liliopsida</taxon>
        <taxon>Zingiberales</taxon>
        <taxon>Musaceae</taxon>
        <taxon>Ensete</taxon>
    </lineage>
</organism>
<sequence length="134" mass="15034">MHLLDCDYSPIQSPLHPSSSKRLHTKDNDADLESGEEEPQSAVSAIHALAGYANLQTMKIDGFLKHQPVIILIDAESTNNFMDSKVATRLTLRIEDCSRFDVKVPDGDPEIREIITKLEEEPSSVAHYNWDSKD</sequence>
<feature type="compositionally biased region" description="Acidic residues" evidence="1">
    <location>
        <begin position="30"/>
        <end position="39"/>
    </location>
</feature>